<gene>
    <name evidence="2" type="ORF">CXU09_11980</name>
</gene>
<dbReference type="EMBL" id="PJKN01000008">
    <property type="protein sequence ID" value="PNC53405.1"/>
    <property type="molecule type" value="Genomic_DNA"/>
</dbReference>
<dbReference type="InterPro" id="IPR010093">
    <property type="entry name" value="SinI_DNA-bd"/>
</dbReference>
<dbReference type="Proteomes" id="UP000235914">
    <property type="component" value="Unassembled WGS sequence"/>
</dbReference>
<feature type="domain" description="Helix-turn-helix" evidence="1">
    <location>
        <begin position="16"/>
        <end position="60"/>
    </location>
</feature>
<evidence type="ECO:0000313" key="2">
    <source>
        <dbReference type="EMBL" id="PNC53405.1"/>
    </source>
</evidence>
<proteinExistence type="predicted"/>
<dbReference type="NCBIfam" id="TIGR01764">
    <property type="entry name" value="excise"/>
    <property type="match status" value="1"/>
</dbReference>
<dbReference type="InterPro" id="IPR041657">
    <property type="entry name" value="HTH_17"/>
</dbReference>
<evidence type="ECO:0000313" key="3">
    <source>
        <dbReference type="Proteomes" id="UP000235914"/>
    </source>
</evidence>
<accession>A0AAP8NJI2</accession>
<dbReference type="InterPro" id="IPR009061">
    <property type="entry name" value="DNA-bd_dom_put_sf"/>
</dbReference>
<dbReference type="AlphaFoldDB" id="A0AAP8NJI2"/>
<reference evidence="2 3" key="1">
    <citation type="journal article" date="2017" name="BMC Genomics">
        <title>Genome sequencing of 39 Akkermansia muciniphila isolates reveals its population structure, genomic and functional diverisity, and global distribution in mammalian gut microbiotas.</title>
        <authorList>
            <person name="Guo X."/>
            <person name="Li S."/>
            <person name="Zhang J."/>
            <person name="Wu F."/>
            <person name="Li X."/>
            <person name="Wu D."/>
            <person name="Zhang M."/>
            <person name="Ou Z."/>
            <person name="Jie Z."/>
            <person name="Yan Q."/>
            <person name="Li P."/>
            <person name="Yi J."/>
            <person name="Peng Y."/>
        </authorList>
    </citation>
    <scope>NUCLEOTIDE SEQUENCE [LARGE SCALE GENOMIC DNA]</scope>
    <source>
        <strain evidence="2 3">GP43</strain>
    </source>
</reference>
<dbReference type="RefSeq" id="WP_102736207.1">
    <property type="nucleotide sequence ID" value="NZ_PJKN01000008.1"/>
</dbReference>
<organism evidence="2 3">
    <name type="scientific">Akkermansia muciniphila</name>
    <dbReference type="NCBI Taxonomy" id="239935"/>
    <lineage>
        <taxon>Bacteria</taxon>
        <taxon>Pseudomonadati</taxon>
        <taxon>Verrucomicrobiota</taxon>
        <taxon>Verrucomicrobiia</taxon>
        <taxon>Verrucomicrobiales</taxon>
        <taxon>Akkermansiaceae</taxon>
        <taxon>Akkermansia</taxon>
    </lineage>
</organism>
<sequence>MDDVTIKQWSAGPRCTVAEAAELLSTSPQTVRRMVRLGQLIAWRPNPQGRKLLLYRRQVESLAVSVQARAVSQARLLQTTFNFYN</sequence>
<dbReference type="GO" id="GO:0003677">
    <property type="term" value="F:DNA binding"/>
    <property type="evidence" value="ECO:0007669"/>
    <property type="project" value="InterPro"/>
</dbReference>
<dbReference type="Pfam" id="PF12728">
    <property type="entry name" value="HTH_17"/>
    <property type="match status" value="1"/>
</dbReference>
<protein>
    <recommendedName>
        <fullName evidence="1">Helix-turn-helix domain-containing protein</fullName>
    </recommendedName>
</protein>
<evidence type="ECO:0000259" key="1">
    <source>
        <dbReference type="Pfam" id="PF12728"/>
    </source>
</evidence>
<name>A0AAP8NJI2_9BACT</name>
<dbReference type="SUPFAM" id="SSF46955">
    <property type="entry name" value="Putative DNA-binding domain"/>
    <property type="match status" value="1"/>
</dbReference>
<comment type="caution">
    <text evidence="2">The sequence shown here is derived from an EMBL/GenBank/DDBJ whole genome shotgun (WGS) entry which is preliminary data.</text>
</comment>